<keyword evidence="7" id="KW-1185">Reference proteome</keyword>
<gene>
    <name evidence="6" type="ordered locus">Runsl_0615</name>
</gene>
<comment type="cofactor">
    <cofactor evidence="1">
        <name>FAD</name>
        <dbReference type="ChEBI" id="CHEBI:57692"/>
    </cofactor>
</comment>
<dbReference type="GO" id="GO:0008812">
    <property type="term" value="F:choline dehydrogenase activity"/>
    <property type="evidence" value="ECO:0007669"/>
    <property type="project" value="UniProtKB-EC"/>
</dbReference>
<dbReference type="Proteomes" id="UP000000493">
    <property type="component" value="Chromosome"/>
</dbReference>
<evidence type="ECO:0000256" key="2">
    <source>
        <dbReference type="ARBA" id="ARBA00010790"/>
    </source>
</evidence>
<feature type="domain" description="Glucose-methanol-choline oxidoreductase N-terminal" evidence="5">
    <location>
        <begin position="253"/>
        <end position="267"/>
    </location>
</feature>
<evidence type="ECO:0000313" key="7">
    <source>
        <dbReference type="Proteomes" id="UP000000493"/>
    </source>
</evidence>
<dbReference type="GO" id="GO:0050660">
    <property type="term" value="F:flavin adenine dinucleotide binding"/>
    <property type="evidence" value="ECO:0007669"/>
    <property type="project" value="InterPro"/>
</dbReference>
<dbReference type="EC" id="1.1.99.1" evidence="6"/>
<dbReference type="RefSeq" id="WP_013926382.1">
    <property type="nucleotide sequence ID" value="NC_015703.1"/>
</dbReference>
<dbReference type="AlphaFoldDB" id="A0A7U4E442"/>
<evidence type="ECO:0000259" key="5">
    <source>
        <dbReference type="PROSITE" id="PS00624"/>
    </source>
</evidence>
<reference evidence="7" key="1">
    <citation type="submission" date="2011-06" db="EMBL/GenBank/DDBJ databases">
        <title>The complete genome of chromosome of Runella slithyformis DSM 19594.</title>
        <authorList>
            <consortium name="US DOE Joint Genome Institute (JGI-PGF)"/>
            <person name="Lucas S."/>
            <person name="Han J."/>
            <person name="Lapidus A."/>
            <person name="Bruce D."/>
            <person name="Goodwin L."/>
            <person name="Pitluck S."/>
            <person name="Peters L."/>
            <person name="Kyrpides N."/>
            <person name="Mavromatis K."/>
            <person name="Ivanova N."/>
            <person name="Ovchinnikova G."/>
            <person name="Zhang X."/>
            <person name="Misra M."/>
            <person name="Detter J.C."/>
            <person name="Tapia R."/>
            <person name="Han C."/>
            <person name="Land M."/>
            <person name="Hauser L."/>
            <person name="Markowitz V."/>
            <person name="Cheng J.-F."/>
            <person name="Hugenholtz P."/>
            <person name="Woyke T."/>
            <person name="Wu D."/>
            <person name="Tindall B."/>
            <person name="Faehrich R."/>
            <person name="Brambilla E."/>
            <person name="Klenk H.-P."/>
            <person name="Eisen J.A."/>
        </authorList>
    </citation>
    <scope>NUCLEOTIDE SEQUENCE [LARGE SCALE GENOMIC DNA]</scope>
    <source>
        <strain evidence="7">ATCC 29530 / DSM 19594 / LMG 11500 / NCIMB 11436 / LSU 4</strain>
    </source>
</reference>
<dbReference type="Gene3D" id="3.50.50.60">
    <property type="entry name" value="FAD/NAD(P)-binding domain"/>
    <property type="match status" value="1"/>
</dbReference>
<comment type="similarity">
    <text evidence="2">Belongs to the GMC oxidoreductase family.</text>
</comment>
<keyword evidence="3" id="KW-0285">Flavoprotein</keyword>
<dbReference type="InterPro" id="IPR000172">
    <property type="entry name" value="GMC_OxRdtase_N"/>
</dbReference>
<keyword evidence="6" id="KW-0560">Oxidoreductase</keyword>
<dbReference type="PANTHER" id="PTHR11552:SF147">
    <property type="entry name" value="CHOLINE DEHYDROGENASE, MITOCHONDRIAL"/>
    <property type="match status" value="1"/>
</dbReference>
<keyword evidence="4" id="KW-0274">FAD</keyword>
<dbReference type="PANTHER" id="PTHR11552">
    <property type="entry name" value="GLUCOSE-METHANOL-CHOLINE GMC OXIDOREDUCTASE"/>
    <property type="match status" value="1"/>
</dbReference>
<organism evidence="6 7">
    <name type="scientific">Runella slithyformis (strain ATCC 29530 / DSM 19594 / LMG 11500 / NCIMB 11436 / LSU 4)</name>
    <dbReference type="NCBI Taxonomy" id="761193"/>
    <lineage>
        <taxon>Bacteria</taxon>
        <taxon>Pseudomonadati</taxon>
        <taxon>Bacteroidota</taxon>
        <taxon>Cytophagia</taxon>
        <taxon>Cytophagales</taxon>
        <taxon>Spirosomataceae</taxon>
        <taxon>Runella</taxon>
    </lineage>
</organism>
<accession>A0A7U4E442</accession>
<dbReference type="InterPro" id="IPR007867">
    <property type="entry name" value="GMC_OxRtase_C"/>
</dbReference>
<proteinExistence type="inferred from homology"/>
<dbReference type="PROSITE" id="PS00624">
    <property type="entry name" value="GMC_OXRED_2"/>
    <property type="match status" value="1"/>
</dbReference>
<dbReference type="Pfam" id="PF00732">
    <property type="entry name" value="GMC_oxred_N"/>
    <property type="match status" value="1"/>
</dbReference>
<evidence type="ECO:0000256" key="4">
    <source>
        <dbReference type="ARBA" id="ARBA00022827"/>
    </source>
</evidence>
<evidence type="ECO:0000256" key="1">
    <source>
        <dbReference type="ARBA" id="ARBA00001974"/>
    </source>
</evidence>
<evidence type="ECO:0000256" key="3">
    <source>
        <dbReference type="ARBA" id="ARBA00022630"/>
    </source>
</evidence>
<dbReference type="Gene3D" id="3.30.560.10">
    <property type="entry name" value="Glucose Oxidase, domain 3"/>
    <property type="match status" value="1"/>
</dbReference>
<name>A0A7U4E442_RUNSL</name>
<dbReference type="SUPFAM" id="SSF54373">
    <property type="entry name" value="FAD-linked reductases, C-terminal domain"/>
    <property type="match status" value="1"/>
</dbReference>
<dbReference type="EMBL" id="CP002859">
    <property type="protein sequence ID" value="AEI47058.1"/>
    <property type="molecule type" value="Genomic_DNA"/>
</dbReference>
<evidence type="ECO:0000313" key="6">
    <source>
        <dbReference type="EMBL" id="AEI47058.1"/>
    </source>
</evidence>
<dbReference type="Pfam" id="PF05199">
    <property type="entry name" value="GMC_oxred_C"/>
    <property type="match status" value="1"/>
</dbReference>
<dbReference type="InterPro" id="IPR036188">
    <property type="entry name" value="FAD/NAD-bd_sf"/>
</dbReference>
<dbReference type="PIRSF" id="PIRSF000137">
    <property type="entry name" value="Alcohol_oxidase"/>
    <property type="match status" value="1"/>
</dbReference>
<dbReference type="SUPFAM" id="SSF51905">
    <property type="entry name" value="FAD/NAD(P)-binding domain"/>
    <property type="match status" value="1"/>
</dbReference>
<reference evidence="6 7" key="2">
    <citation type="journal article" date="2012" name="Stand. Genomic Sci.">
        <title>Complete genome sequence of the aquatic bacterium Runella slithyformis type strain (LSU 4(T)).</title>
        <authorList>
            <person name="Copeland A."/>
            <person name="Zhang X."/>
            <person name="Misra M."/>
            <person name="Lapidus A."/>
            <person name="Nolan M."/>
            <person name="Lucas S."/>
            <person name="Deshpande S."/>
            <person name="Cheng J.F."/>
            <person name="Tapia R."/>
            <person name="Goodwin L.A."/>
            <person name="Pitluck S."/>
            <person name="Liolios K."/>
            <person name="Pagani I."/>
            <person name="Ivanova N."/>
            <person name="Mikhailova N."/>
            <person name="Pati A."/>
            <person name="Chen A."/>
            <person name="Palaniappan K."/>
            <person name="Land M."/>
            <person name="Hauser L."/>
            <person name="Pan C."/>
            <person name="Jeffries C.D."/>
            <person name="Detter J.C."/>
            <person name="Brambilla E.M."/>
            <person name="Rohde M."/>
            <person name="Djao O.D."/>
            <person name="Goker M."/>
            <person name="Sikorski J."/>
            <person name="Tindall B.J."/>
            <person name="Woyke T."/>
            <person name="Bristow J."/>
            <person name="Eisen J.A."/>
            <person name="Markowitz V."/>
            <person name="Hugenholtz P."/>
            <person name="Kyrpides N.C."/>
            <person name="Klenk H.P."/>
            <person name="Mavromatis K."/>
        </authorList>
    </citation>
    <scope>NUCLEOTIDE SEQUENCE [LARGE SCALE GENOMIC DNA]</scope>
    <source>
        <strain evidence="7">ATCC 29530 / DSM 19594 / LMG 11500 / NCIMB 11436 / LSU 4</strain>
    </source>
</reference>
<dbReference type="InterPro" id="IPR012132">
    <property type="entry name" value="GMC_OxRdtase"/>
</dbReference>
<sequence>MTFDYIIIGAGSAGCVLANRLSEDPENRVLLLEAGGPDKKMEIHIPAAYSKLNRTEVDWGFETEPQPGVLNRKIYLPRGKTLGGSSSTNAMAYVRGNRADYDEWAALGNEGWEYESILPYFTKSENNEQIHNRYHGQGGPLNVTYAQVYRTPVADAFVKACAENGIPENHDCNGAEQTGAGLLQFTIKDQKRCSTAAAFLRPILQRPNLKIITRAHTRRILIENDRAVGVEFLTGKNTTEKAYAEKEVILSAGAFNSPQLLMLSGIGAREELTRHGIEVKKELPGVGKNLQDHLFTGVSALSTVPTANNALKPLNQLKGLAQYLLFKKGPLTISPLEASAFLKINDGPDPVDLQLHFAPVHFGNDGKADFYNPDTFPHVSGYTVLPTLIKPKSVGYVGIRSANPLDAPVIDPRFLSAEEDLLTLLKGTKKTLEVMEATAFASCRKEIILPLHRSSDDELILHIKTVLETVYHPVGTCKMGTDEMAVVDSQLRVKGIEGLRVADASIMPRIIAGNTNATCIMIGEKAADMILGTNAVKTRTIIGELRD</sequence>
<dbReference type="KEGG" id="rsi:Runsl_0615"/>
<protein>
    <submittedName>
        <fullName evidence="6">Choline dehydrogenase</fullName>
        <ecNumber evidence="6">1.1.99.1</ecNumber>
    </submittedName>
</protein>